<dbReference type="RefSeq" id="WP_039222277.1">
    <property type="nucleotide sequence ID" value="NZ_JWLW01000041.1"/>
</dbReference>
<name>A0A0B3XZJ0_9ALTE</name>
<evidence type="ECO:0000313" key="1">
    <source>
        <dbReference type="EMBL" id="KHT48075.1"/>
    </source>
</evidence>
<reference evidence="1 2" key="1">
    <citation type="submission" date="2014-12" db="EMBL/GenBank/DDBJ databases">
        <title>Genome sequencing of Alteromonas marina AD001.</title>
        <authorList>
            <person name="Adrian T.G.S."/>
            <person name="Chan K.G."/>
        </authorList>
    </citation>
    <scope>NUCLEOTIDE SEQUENCE [LARGE SCALE GENOMIC DNA]</scope>
    <source>
        <strain evidence="1 2">AD001</strain>
    </source>
</reference>
<gene>
    <name evidence="1" type="ORF">RJ41_14495</name>
</gene>
<protein>
    <submittedName>
        <fullName evidence="1">Uncharacterized protein</fullName>
    </submittedName>
</protein>
<dbReference type="AlphaFoldDB" id="A0A0B3XZJ0"/>
<accession>A0A0B3XZJ0</accession>
<evidence type="ECO:0000313" key="2">
    <source>
        <dbReference type="Proteomes" id="UP000031197"/>
    </source>
</evidence>
<proteinExistence type="predicted"/>
<keyword evidence="2" id="KW-1185">Reference proteome</keyword>
<organism evidence="1 2">
    <name type="scientific">Alteromonas marina</name>
    <dbReference type="NCBI Taxonomy" id="203795"/>
    <lineage>
        <taxon>Bacteria</taxon>
        <taxon>Pseudomonadati</taxon>
        <taxon>Pseudomonadota</taxon>
        <taxon>Gammaproteobacteria</taxon>
        <taxon>Alteromonadales</taxon>
        <taxon>Alteromonadaceae</taxon>
        <taxon>Alteromonas/Salinimonas group</taxon>
        <taxon>Alteromonas</taxon>
    </lineage>
</organism>
<dbReference type="EMBL" id="JWLW01000041">
    <property type="protein sequence ID" value="KHT48075.1"/>
    <property type="molecule type" value="Genomic_DNA"/>
</dbReference>
<sequence>MSPLPFNNNPAYLRGNFQLEPVTAVLKQHAELVCFLLIAFFFVGNTFVENSERERVLANPQKNDFFYIDYRAIDPSSDARFRYVPLKLLSVDSDTLTFKVGNIAHTTHVSPSQHAKFDKALLLRNYYRVDNLVLSKTKVNELVASGAIYDARRPRNIYINGWMVLHLNELVPDNS</sequence>
<dbReference type="Proteomes" id="UP000031197">
    <property type="component" value="Unassembled WGS sequence"/>
</dbReference>
<comment type="caution">
    <text evidence="1">The sequence shown here is derived from an EMBL/GenBank/DDBJ whole genome shotgun (WGS) entry which is preliminary data.</text>
</comment>
<dbReference type="OrthoDB" id="6101333at2"/>